<evidence type="ECO:0000313" key="1">
    <source>
        <dbReference type="EMBL" id="KAG1309976.1"/>
    </source>
</evidence>
<gene>
    <name evidence="1" type="ORF">G6F64_004900</name>
</gene>
<dbReference type="AlphaFoldDB" id="A0A9P6XBU7"/>
<accession>A0A9P6XBU7</accession>
<evidence type="ECO:0000313" key="2">
    <source>
        <dbReference type="Proteomes" id="UP000716291"/>
    </source>
</evidence>
<protein>
    <submittedName>
        <fullName evidence="1">Uncharacterized protein</fullName>
    </submittedName>
</protein>
<dbReference type="EMBL" id="JAANQT010000564">
    <property type="protein sequence ID" value="KAG1309976.1"/>
    <property type="molecule type" value="Genomic_DNA"/>
</dbReference>
<sequence>MTDKESLLLVSLLLQPFKLENTDIPELLEDEENLHENYLTSQLELEEDKTNDTVMYQYNQIALDNKLYSQFDFKELQVNEITLQSSQEKTQIEAIGLPQTKDQTITELSELCPLDAELLQGLSCLESRNFIEEEIDFSLVHQALILGDDEVSFLLDLTST</sequence>
<reference evidence="1" key="1">
    <citation type="journal article" date="2020" name="Microb. Genom.">
        <title>Genetic diversity of clinical and environmental Mucorales isolates obtained from an investigation of mucormycosis cases among solid organ transplant recipients.</title>
        <authorList>
            <person name="Nguyen M.H."/>
            <person name="Kaul D."/>
            <person name="Muto C."/>
            <person name="Cheng S.J."/>
            <person name="Richter R.A."/>
            <person name="Bruno V.M."/>
            <person name="Liu G."/>
            <person name="Beyhan S."/>
            <person name="Sundermann A.J."/>
            <person name="Mounaud S."/>
            <person name="Pasculle A.W."/>
            <person name="Nierman W.C."/>
            <person name="Driscoll E."/>
            <person name="Cumbie R."/>
            <person name="Clancy C.J."/>
            <person name="Dupont C.L."/>
        </authorList>
    </citation>
    <scope>NUCLEOTIDE SEQUENCE</scope>
    <source>
        <strain evidence="1">GL11</strain>
    </source>
</reference>
<organism evidence="1 2">
    <name type="scientific">Rhizopus oryzae</name>
    <name type="common">Mucormycosis agent</name>
    <name type="synonym">Rhizopus arrhizus var. delemar</name>
    <dbReference type="NCBI Taxonomy" id="64495"/>
    <lineage>
        <taxon>Eukaryota</taxon>
        <taxon>Fungi</taxon>
        <taxon>Fungi incertae sedis</taxon>
        <taxon>Mucoromycota</taxon>
        <taxon>Mucoromycotina</taxon>
        <taxon>Mucoromycetes</taxon>
        <taxon>Mucorales</taxon>
        <taxon>Mucorineae</taxon>
        <taxon>Rhizopodaceae</taxon>
        <taxon>Rhizopus</taxon>
    </lineage>
</organism>
<name>A0A9P6XBU7_RHIOR</name>
<dbReference type="OrthoDB" id="2254303at2759"/>
<comment type="caution">
    <text evidence="1">The sequence shown here is derived from an EMBL/GenBank/DDBJ whole genome shotgun (WGS) entry which is preliminary data.</text>
</comment>
<proteinExistence type="predicted"/>
<keyword evidence="2" id="KW-1185">Reference proteome</keyword>
<dbReference type="Proteomes" id="UP000716291">
    <property type="component" value="Unassembled WGS sequence"/>
</dbReference>